<evidence type="ECO:0000256" key="2">
    <source>
        <dbReference type="ARBA" id="ARBA00022679"/>
    </source>
</evidence>
<dbReference type="PIRSF" id="PIRSF000530">
    <property type="entry name" value="Galactokinase"/>
    <property type="match status" value="1"/>
</dbReference>
<evidence type="ECO:0000313" key="11">
    <source>
        <dbReference type="EMBL" id="USQ81420.1"/>
    </source>
</evidence>
<keyword evidence="3" id="KW-0547">Nucleotide-binding</keyword>
<evidence type="ECO:0000256" key="3">
    <source>
        <dbReference type="ARBA" id="ARBA00022741"/>
    </source>
</evidence>
<dbReference type="InterPro" id="IPR006206">
    <property type="entry name" value="Mevalonate/galactokinase"/>
</dbReference>
<protein>
    <recommendedName>
        <fullName evidence="7">Galactokinase</fullName>
        <ecNumber evidence="7">2.7.1.6</ecNumber>
    </recommendedName>
</protein>
<dbReference type="Proteomes" id="UP001056455">
    <property type="component" value="Chromosome"/>
</dbReference>
<keyword evidence="4" id="KW-0418">Kinase</keyword>
<sequence length="367" mass="38235">MRREGLPERVWSAPGRVNLIGDHTDYNDGFALPFALPLRTVVRARPCTDGVIHARSAGHEDVTFAPPGQPGDVAGWGSYVAGVAWALQQSGLDTPGADLTISSAVPVGAGLSSSHSLECAVALALCGLAGLEPDRTELARIIQRAENDYVGAPTGLLDQMAVLHSVPDHLSFFDARALSVEPVPAGLADQGLVLLVIDTNAPHQHVDGAYAERRQACEEAARRLGVVALRDVEDVAAALTELGDDVVMRRARYVLGENARVLQSVDLVRAGRLAEVGPVLTQSHEAARTDFENTVPEVDVAVQSAVSAGALGARMTGGGFGGAVIALVESTRVPQVEAAVTQAFTEHGFTAATFLPVTPARGAGTGE</sequence>
<dbReference type="Gene3D" id="3.30.70.890">
    <property type="entry name" value="GHMP kinase, C-terminal domain"/>
    <property type="match status" value="1"/>
</dbReference>
<dbReference type="InterPro" id="IPR014721">
    <property type="entry name" value="Ribsml_uS5_D2-typ_fold_subgr"/>
</dbReference>
<comment type="similarity">
    <text evidence="1">Belongs to the GHMP kinase family. GalK subfamily.</text>
</comment>
<dbReference type="InterPro" id="IPR000705">
    <property type="entry name" value="Galactokinase"/>
</dbReference>
<dbReference type="Pfam" id="PF08544">
    <property type="entry name" value="GHMP_kinases_C"/>
    <property type="match status" value="1"/>
</dbReference>
<dbReference type="SUPFAM" id="SSF55060">
    <property type="entry name" value="GHMP Kinase, C-terminal domain"/>
    <property type="match status" value="1"/>
</dbReference>
<organism evidence="11 12">
    <name type="scientific">Ornithinimicrobium faecis</name>
    <dbReference type="NCBI Taxonomy" id="2934158"/>
    <lineage>
        <taxon>Bacteria</taxon>
        <taxon>Bacillati</taxon>
        <taxon>Actinomycetota</taxon>
        <taxon>Actinomycetes</taxon>
        <taxon>Micrococcales</taxon>
        <taxon>Ornithinimicrobiaceae</taxon>
        <taxon>Ornithinimicrobium</taxon>
    </lineage>
</organism>
<dbReference type="NCBIfam" id="TIGR00131">
    <property type="entry name" value="gal_kin"/>
    <property type="match status" value="1"/>
</dbReference>
<dbReference type="PRINTS" id="PR00473">
    <property type="entry name" value="GALCTOKINASE"/>
</dbReference>
<dbReference type="InterPro" id="IPR019539">
    <property type="entry name" value="GalKase_N"/>
</dbReference>
<dbReference type="PANTHER" id="PTHR10457:SF7">
    <property type="entry name" value="GALACTOKINASE-RELATED"/>
    <property type="match status" value="1"/>
</dbReference>
<feature type="domain" description="GHMP kinase C-terminal" evidence="9">
    <location>
        <begin position="266"/>
        <end position="344"/>
    </location>
</feature>
<proteinExistence type="inferred from homology"/>
<dbReference type="PRINTS" id="PR00959">
    <property type="entry name" value="MEVGALKINASE"/>
</dbReference>
<evidence type="ECO:0000313" key="12">
    <source>
        <dbReference type="Proteomes" id="UP001056455"/>
    </source>
</evidence>
<dbReference type="InterPro" id="IPR020568">
    <property type="entry name" value="Ribosomal_Su5_D2-typ_SF"/>
</dbReference>
<keyword evidence="12" id="KW-1185">Reference proteome</keyword>
<dbReference type="InterPro" id="IPR036554">
    <property type="entry name" value="GHMP_kinase_C_sf"/>
</dbReference>
<evidence type="ECO:0000256" key="6">
    <source>
        <dbReference type="ARBA" id="ARBA00023144"/>
    </source>
</evidence>
<dbReference type="Gene3D" id="3.30.230.10">
    <property type="match status" value="1"/>
</dbReference>
<feature type="domain" description="GHMP kinase N-terminal" evidence="8">
    <location>
        <begin position="79"/>
        <end position="164"/>
    </location>
</feature>
<keyword evidence="6" id="KW-0299">Galactose metabolism</keyword>
<dbReference type="PROSITE" id="PS00106">
    <property type="entry name" value="GALACTOKINASE"/>
    <property type="match status" value="1"/>
</dbReference>
<keyword evidence="2 11" id="KW-0808">Transferase</keyword>
<name>A0ABY4YY90_9MICO</name>
<reference evidence="11" key="1">
    <citation type="submission" date="2022-06" db="EMBL/GenBank/DDBJ databases">
        <title>Ornithinimicrobium HY1793.</title>
        <authorList>
            <person name="Huang Y."/>
        </authorList>
    </citation>
    <scope>NUCLEOTIDE SEQUENCE</scope>
    <source>
        <strain evidence="11">HY1793</strain>
    </source>
</reference>
<dbReference type="EMBL" id="CP099489">
    <property type="protein sequence ID" value="USQ81420.1"/>
    <property type="molecule type" value="Genomic_DNA"/>
</dbReference>
<dbReference type="SUPFAM" id="SSF54211">
    <property type="entry name" value="Ribosomal protein S5 domain 2-like"/>
    <property type="match status" value="1"/>
</dbReference>
<dbReference type="RefSeq" id="WP_252594889.1">
    <property type="nucleotide sequence ID" value="NZ_CP099489.1"/>
</dbReference>
<keyword evidence="6" id="KW-0119">Carbohydrate metabolism</keyword>
<evidence type="ECO:0000256" key="4">
    <source>
        <dbReference type="ARBA" id="ARBA00022777"/>
    </source>
</evidence>
<evidence type="ECO:0000259" key="9">
    <source>
        <dbReference type="Pfam" id="PF08544"/>
    </source>
</evidence>
<accession>A0ABY4YY90</accession>
<dbReference type="Pfam" id="PF00288">
    <property type="entry name" value="GHMP_kinases_N"/>
    <property type="match status" value="1"/>
</dbReference>
<feature type="domain" description="Galactokinase N-terminal" evidence="10">
    <location>
        <begin position="8"/>
        <end position="46"/>
    </location>
</feature>
<dbReference type="InterPro" id="IPR019741">
    <property type="entry name" value="Galactokinase_CS"/>
</dbReference>
<dbReference type="Pfam" id="PF10509">
    <property type="entry name" value="GalKase_gal_bdg"/>
    <property type="match status" value="1"/>
</dbReference>
<evidence type="ECO:0000256" key="1">
    <source>
        <dbReference type="ARBA" id="ARBA00006566"/>
    </source>
</evidence>
<gene>
    <name evidence="11" type="primary">galK</name>
    <name evidence="11" type="ORF">NF556_07155</name>
</gene>
<dbReference type="PANTHER" id="PTHR10457">
    <property type="entry name" value="MEVALONATE KINASE/GALACTOKINASE"/>
    <property type="match status" value="1"/>
</dbReference>
<dbReference type="GO" id="GO:0004335">
    <property type="term" value="F:galactokinase activity"/>
    <property type="evidence" value="ECO:0007669"/>
    <property type="project" value="UniProtKB-EC"/>
</dbReference>
<evidence type="ECO:0000256" key="7">
    <source>
        <dbReference type="NCBIfam" id="TIGR00131"/>
    </source>
</evidence>
<dbReference type="EC" id="2.7.1.6" evidence="7"/>
<evidence type="ECO:0000256" key="5">
    <source>
        <dbReference type="ARBA" id="ARBA00022840"/>
    </source>
</evidence>
<dbReference type="InterPro" id="IPR013750">
    <property type="entry name" value="GHMP_kinase_C_dom"/>
</dbReference>
<evidence type="ECO:0000259" key="10">
    <source>
        <dbReference type="Pfam" id="PF10509"/>
    </source>
</evidence>
<evidence type="ECO:0000259" key="8">
    <source>
        <dbReference type="Pfam" id="PF00288"/>
    </source>
</evidence>
<dbReference type="InterPro" id="IPR006204">
    <property type="entry name" value="GHMP_kinase_N_dom"/>
</dbReference>
<keyword evidence="5" id="KW-0067">ATP-binding</keyword>